<dbReference type="EMBL" id="JBHRUV010000016">
    <property type="protein sequence ID" value="MFC3265332.1"/>
    <property type="molecule type" value="Genomic_DNA"/>
</dbReference>
<feature type="transmembrane region" description="Helical" evidence="9">
    <location>
        <begin position="151"/>
        <end position="170"/>
    </location>
</feature>
<feature type="transmembrane region" description="Helical" evidence="9">
    <location>
        <begin position="12"/>
        <end position="40"/>
    </location>
</feature>
<dbReference type="RefSeq" id="WP_376830419.1">
    <property type="nucleotide sequence ID" value="NZ_JBHLWR010000006.1"/>
</dbReference>
<comment type="subcellular location">
    <subcellularLocation>
        <location evidence="1">Cell membrane</location>
        <topology evidence="1">Multi-pass membrane protein</topology>
    </subcellularLocation>
</comment>
<proteinExistence type="inferred from homology"/>
<dbReference type="Proteomes" id="UP001595536">
    <property type="component" value="Unassembled WGS sequence"/>
</dbReference>
<comment type="similarity">
    <text evidence="2">Belongs to the autoinducer-2 exporter (AI-2E) (TC 2.A.86) family.</text>
</comment>
<gene>
    <name evidence="10" type="ORF">ACFOEX_03010</name>
</gene>
<feature type="transmembrane region" description="Helical" evidence="9">
    <location>
        <begin position="269"/>
        <end position="285"/>
    </location>
</feature>
<keyword evidence="3" id="KW-0813">Transport</keyword>
<evidence type="ECO:0000256" key="8">
    <source>
        <dbReference type="SAM" id="MobiDB-lite"/>
    </source>
</evidence>
<keyword evidence="5 9" id="KW-0812">Transmembrane</keyword>
<feature type="transmembrane region" description="Helical" evidence="9">
    <location>
        <begin position="52"/>
        <end position="77"/>
    </location>
</feature>
<evidence type="ECO:0000256" key="1">
    <source>
        <dbReference type="ARBA" id="ARBA00004651"/>
    </source>
</evidence>
<keyword evidence="7 9" id="KW-0472">Membrane</keyword>
<evidence type="ECO:0000256" key="9">
    <source>
        <dbReference type="SAM" id="Phobius"/>
    </source>
</evidence>
<feature type="region of interest" description="Disordered" evidence="8">
    <location>
        <begin position="351"/>
        <end position="371"/>
    </location>
</feature>
<name>A0ABV7LCN3_9HYPH</name>
<dbReference type="PROSITE" id="PS51257">
    <property type="entry name" value="PROKAR_LIPOPROTEIN"/>
    <property type="match status" value="1"/>
</dbReference>
<sequence length="371" mass="39536">MRVSRGAFWLGMLAAACALAWLFSGAMFPFLVGMGIAYLLDPVADRLERLGMGRTLAACVILLAFLLLALVAAWILAPVLGRQVTAFVENMPRNLARLQELASHYVRPLLQRIGGADAVSEAQNSLGQIFTQTAAWAGGVLQSLWSSSQSVISVIGLVVIAPVVAFYMLIDWDRMVAAVDSWTPVSQRATVRKLARDIDRAIAGFVRGQSLVCLFLGVFYAVGLSLVGLNFGALIGLGTGLLTFIPYVGSTLGLLVSMSVAIVQFWPDWTWILVVLAIFVAGQFIEGNIVSPLLVGDAVGLHPVWLMFALMAFGSLFGFAGVLVAVPAGAAIGVLARFALQRYLESRFYHDVEPPPGEGAAGPPEEGRDGA</sequence>
<evidence type="ECO:0000256" key="6">
    <source>
        <dbReference type="ARBA" id="ARBA00022989"/>
    </source>
</evidence>
<dbReference type="PANTHER" id="PTHR21716:SF53">
    <property type="entry name" value="PERMEASE PERM-RELATED"/>
    <property type="match status" value="1"/>
</dbReference>
<keyword evidence="11" id="KW-1185">Reference proteome</keyword>
<comment type="caution">
    <text evidence="10">The sequence shown here is derived from an EMBL/GenBank/DDBJ whole genome shotgun (WGS) entry which is preliminary data.</text>
</comment>
<dbReference type="InterPro" id="IPR002549">
    <property type="entry name" value="AI-2E-like"/>
</dbReference>
<feature type="transmembrane region" description="Helical" evidence="9">
    <location>
        <begin position="305"/>
        <end position="338"/>
    </location>
</feature>
<accession>A0ABV7LCN3</accession>
<evidence type="ECO:0000256" key="5">
    <source>
        <dbReference type="ARBA" id="ARBA00022692"/>
    </source>
</evidence>
<evidence type="ECO:0000256" key="7">
    <source>
        <dbReference type="ARBA" id="ARBA00023136"/>
    </source>
</evidence>
<protein>
    <submittedName>
        <fullName evidence="10">AI-2E family transporter</fullName>
    </submittedName>
</protein>
<reference evidence="11" key="1">
    <citation type="journal article" date="2019" name="Int. J. Syst. Evol. Microbiol.">
        <title>The Global Catalogue of Microorganisms (GCM) 10K type strain sequencing project: providing services to taxonomists for standard genome sequencing and annotation.</title>
        <authorList>
            <consortium name="The Broad Institute Genomics Platform"/>
            <consortium name="The Broad Institute Genome Sequencing Center for Infectious Disease"/>
            <person name="Wu L."/>
            <person name="Ma J."/>
        </authorList>
    </citation>
    <scope>NUCLEOTIDE SEQUENCE [LARGE SCALE GENOMIC DNA]</scope>
    <source>
        <strain evidence="11">CCM 7941</strain>
    </source>
</reference>
<dbReference type="PANTHER" id="PTHR21716">
    <property type="entry name" value="TRANSMEMBRANE PROTEIN"/>
    <property type="match status" value="1"/>
</dbReference>
<evidence type="ECO:0000313" key="11">
    <source>
        <dbReference type="Proteomes" id="UP001595536"/>
    </source>
</evidence>
<evidence type="ECO:0000313" key="10">
    <source>
        <dbReference type="EMBL" id="MFC3265332.1"/>
    </source>
</evidence>
<feature type="transmembrane region" description="Helical" evidence="9">
    <location>
        <begin position="211"/>
        <end position="235"/>
    </location>
</feature>
<keyword evidence="6 9" id="KW-1133">Transmembrane helix</keyword>
<feature type="transmembrane region" description="Helical" evidence="9">
    <location>
        <begin position="241"/>
        <end position="262"/>
    </location>
</feature>
<organism evidence="10 11">
    <name type="scientific">Camelimonas abortus</name>
    <dbReference type="NCBI Taxonomy" id="1017184"/>
    <lineage>
        <taxon>Bacteria</taxon>
        <taxon>Pseudomonadati</taxon>
        <taxon>Pseudomonadota</taxon>
        <taxon>Alphaproteobacteria</taxon>
        <taxon>Hyphomicrobiales</taxon>
        <taxon>Chelatococcaceae</taxon>
        <taxon>Camelimonas</taxon>
    </lineage>
</organism>
<evidence type="ECO:0000256" key="3">
    <source>
        <dbReference type="ARBA" id="ARBA00022448"/>
    </source>
</evidence>
<evidence type="ECO:0000256" key="2">
    <source>
        <dbReference type="ARBA" id="ARBA00009773"/>
    </source>
</evidence>
<dbReference type="Pfam" id="PF01594">
    <property type="entry name" value="AI-2E_transport"/>
    <property type="match status" value="1"/>
</dbReference>
<evidence type="ECO:0000256" key="4">
    <source>
        <dbReference type="ARBA" id="ARBA00022475"/>
    </source>
</evidence>
<keyword evidence="4" id="KW-1003">Cell membrane</keyword>